<evidence type="ECO:0000313" key="3">
    <source>
        <dbReference type="EMBL" id="WBE25543.1"/>
    </source>
</evidence>
<sequence>MTQLAAKQLLIVAHAPSPNLQRMLDAIVRGAQHEDIEHVEVRVVKPLEAGADEVLAADAIILMTPENLAYMSGALKDFFDRTYYPVLEEKQGLACALVVRAGHDGTGTLRALKTILTGLRWQQVQEPLLCKGAWDETFIEQCEELGMGMAAGLDAGIF</sequence>
<dbReference type="EMBL" id="CP114976">
    <property type="protein sequence ID" value="WBE25543.1"/>
    <property type="molecule type" value="Genomic_DNA"/>
</dbReference>
<protein>
    <submittedName>
        <fullName evidence="3">NAD(P)H-dependent oxidoreductase</fullName>
    </submittedName>
</protein>
<keyword evidence="1" id="KW-0288">FMN</keyword>
<dbReference type="InterPro" id="IPR005025">
    <property type="entry name" value="FMN_Rdtase-like_dom"/>
</dbReference>
<dbReference type="GO" id="GO:0016655">
    <property type="term" value="F:oxidoreductase activity, acting on NAD(P)H, quinone or similar compound as acceptor"/>
    <property type="evidence" value="ECO:0007669"/>
    <property type="project" value="UniProtKB-ARBA"/>
</dbReference>
<accession>A0AAF0ALE5</accession>
<organism evidence="3 4">
    <name type="scientific">Denitrificimonas caeni</name>
    <dbReference type="NCBI Taxonomy" id="521720"/>
    <lineage>
        <taxon>Bacteria</taxon>
        <taxon>Pseudomonadati</taxon>
        <taxon>Pseudomonadota</taxon>
        <taxon>Gammaproteobacteria</taxon>
        <taxon>Pseudomonadales</taxon>
        <taxon>Pseudomonadaceae</taxon>
        <taxon>Denitrificimonas</taxon>
    </lineage>
</organism>
<dbReference type="SUPFAM" id="SSF52218">
    <property type="entry name" value="Flavoproteins"/>
    <property type="match status" value="1"/>
</dbReference>
<feature type="domain" description="NADPH-dependent FMN reductase-like" evidence="2">
    <location>
        <begin position="44"/>
        <end position="127"/>
    </location>
</feature>
<proteinExistence type="predicted"/>
<dbReference type="Pfam" id="PF03358">
    <property type="entry name" value="FMN_red"/>
    <property type="match status" value="1"/>
</dbReference>
<dbReference type="Gene3D" id="3.40.50.360">
    <property type="match status" value="1"/>
</dbReference>
<dbReference type="Proteomes" id="UP001212189">
    <property type="component" value="Chromosome"/>
</dbReference>
<reference evidence="3 4" key="1">
    <citation type="submission" date="2022-12" db="EMBL/GenBank/DDBJ databases">
        <title>Coexistence and Characterization of a Novel Tigecycline Resistance gene tet(X) variant and blaNDM-1 in a Pseudomonas caeni Isolate of Chicken Origin.</title>
        <authorList>
            <person name="Lu X."/>
            <person name="Zhang L."/>
            <person name="Li R."/>
            <person name="Wang Z."/>
        </authorList>
    </citation>
    <scope>NUCLEOTIDE SEQUENCE [LARGE SCALE GENOMIC DNA]</scope>
    <source>
        <strain evidence="3 4">CE14</strain>
    </source>
</reference>
<dbReference type="InterPro" id="IPR029039">
    <property type="entry name" value="Flavoprotein-like_sf"/>
</dbReference>
<gene>
    <name evidence="3" type="ORF">O6P33_01475</name>
</gene>
<dbReference type="KEGG" id="dce:O6P33_01475"/>
<evidence type="ECO:0000259" key="2">
    <source>
        <dbReference type="Pfam" id="PF03358"/>
    </source>
</evidence>
<dbReference type="RefSeq" id="WP_269818485.1">
    <property type="nucleotide sequence ID" value="NZ_CP114976.1"/>
</dbReference>
<keyword evidence="1" id="KW-0285">Flavoprotein</keyword>
<evidence type="ECO:0000313" key="4">
    <source>
        <dbReference type="Proteomes" id="UP001212189"/>
    </source>
</evidence>
<keyword evidence="4" id="KW-1185">Reference proteome</keyword>
<evidence type="ECO:0000256" key="1">
    <source>
        <dbReference type="ARBA" id="ARBA00022643"/>
    </source>
</evidence>
<name>A0AAF0ALE5_9GAMM</name>
<dbReference type="AlphaFoldDB" id="A0AAF0ALE5"/>